<reference evidence="7" key="2">
    <citation type="submission" date="2022-10" db="EMBL/GenBank/DDBJ databases">
        <authorList>
            <consortium name="ENA_rothamsted_submissions"/>
            <consortium name="culmorum"/>
            <person name="King R."/>
        </authorList>
    </citation>
    <scope>NUCLEOTIDE SEQUENCE</scope>
</reference>
<reference evidence="7" key="1">
    <citation type="submission" date="2022-01" db="EMBL/GenBank/DDBJ databases">
        <authorList>
            <person name="King R."/>
        </authorList>
    </citation>
    <scope>NUCLEOTIDE SEQUENCE</scope>
</reference>
<feature type="DNA-binding region" description="HMG box" evidence="4">
    <location>
        <begin position="22"/>
        <end position="90"/>
    </location>
</feature>
<dbReference type="Proteomes" id="UP001153620">
    <property type="component" value="Chromosome 3"/>
</dbReference>
<evidence type="ECO:0000313" key="7">
    <source>
        <dbReference type="EMBL" id="CAG9808136.1"/>
    </source>
</evidence>
<keyword evidence="2 4" id="KW-0238">DNA-binding</keyword>
<dbReference type="GO" id="GO:0000122">
    <property type="term" value="P:negative regulation of transcription by RNA polymerase II"/>
    <property type="evidence" value="ECO:0007669"/>
    <property type="project" value="TreeGrafter"/>
</dbReference>
<evidence type="ECO:0000256" key="1">
    <source>
        <dbReference type="ARBA" id="ARBA00004123"/>
    </source>
</evidence>
<dbReference type="Pfam" id="PF00505">
    <property type="entry name" value="HMG_box"/>
    <property type="match status" value="1"/>
</dbReference>
<feature type="compositionally biased region" description="Polar residues" evidence="5">
    <location>
        <begin position="253"/>
        <end position="285"/>
    </location>
</feature>
<keyword evidence="3 4" id="KW-0539">Nucleus</keyword>
<evidence type="ECO:0000256" key="2">
    <source>
        <dbReference type="ARBA" id="ARBA00023125"/>
    </source>
</evidence>
<dbReference type="InterPro" id="IPR036910">
    <property type="entry name" value="HMG_box_dom_sf"/>
</dbReference>
<dbReference type="SMART" id="SM00398">
    <property type="entry name" value="HMG"/>
    <property type="match status" value="1"/>
</dbReference>
<dbReference type="InterPro" id="IPR009071">
    <property type="entry name" value="HMG_box_dom"/>
</dbReference>
<dbReference type="FunFam" id="1.10.30.10:FF:000002">
    <property type="entry name" value="transcription factor Sox-2"/>
    <property type="match status" value="1"/>
</dbReference>
<feature type="compositionally biased region" description="Low complexity" evidence="5">
    <location>
        <begin position="130"/>
        <end position="147"/>
    </location>
</feature>
<dbReference type="Gene3D" id="1.10.30.10">
    <property type="entry name" value="High mobility group box domain"/>
    <property type="match status" value="1"/>
</dbReference>
<feature type="compositionally biased region" description="Basic residues" evidence="5">
    <location>
        <begin position="167"/>
        <end position="178"/>
    </location>
</feature>
<dbReference type="PANTHER" id="PTHR10270">
    <property type="entry name" value="SOX TRANSCRIPTION FACTOR"/>
    <property type="match status" value="1"/>
</dbReference>
<evidence type="ECO:0000256" key="4">
    <source>
        <dbReference type="PROSITE-ProRule" id="PRU00267"/>
    </source>
</evidence>
<evidence type="ECO:0000256" key="3">
    <source>
        <dbReference type="ARBA" id="ARBA00023242"/>
    </source>
</evidence>
<evidence type="ECO:0000313" key="8">
    <source>
        <dbReference type="Proteomes" id="UP001153620"/>
    </source>
</evidence>
<accession>A0A9N9S2R8</accession>
<feature type="region of interest" description="Disordered" evidence="5">
    <location>
        <begin position="83"/>
        <end position="180"/>
    </location>
</feature>
<dbReference type="AlphaFoldDB" id="A0A9N9S2R8"/>
<dbReference type="GO" id="GO:0001228">
    <property type="term" value="F:DNA-binding transcription activator activity, RNA polymerase II-specific"/>
    <property type="evidence" value="ECO:0007669"/>
    <property type="project" value="TreeGrafter"/>
</dbReference>
<feature type="domain" description="HMG box" evidence="6">
    <location>
        <begin position="22"/>
        <end position="90"/>
    </location>
</feature>
<evidence type="ECO:0000256" key="5">
    <source>
        <dbReference type="SAM" id="MobiDB-lite"/>
    </source>
</evidence>
<dbReference type="EMBL" id="OU895879">
    <property type="protein sequence ID" value="CAG9808136.1"/>
    <property type="molecule type" value="Genomic_DNA"/>
</dbReference>
<comment type="subcellular location">
    <subcellularLocation>
        <location evidence="1">Nucleus</location>
    </subcellularLocation>
</comment>
<evidence type="ECO:0000259" key="6">
    <source>
        <dbReference type="PROSITE" id="PS50118"/>
    </source>
</evidence>
<dbReference type="PROSITE" id="PS50118">
    <property type="entry name" value="HMG_BOX_2"/>
    <property type="match status" value="1"/>
</dbReference>
<protein>
    <recommendedName>
        <fullName evidence="6">HMG box domain-containing protein</fullName>
    </recommendedName>
</protein>
<organism evidence="7 8">
    <name type="scientific">Chironomus riparius</name>
    <dbReference type="NCBI Taxonomy" id="315576"/>
    <lineage>
        <taxon>Eukaryota</taxon>
        <taxon>Metazoa</taxon>
        <taxon>Ecdysozoa</taxon>
        <taxon>Arthropoda</taxon>
        <taxon>Hexapoda</taxon>
        <taxon>Insecta</taxon>
        <taxon>Pterygota</taxon>
        <taxon>Neoptera</taxon>
        <taxon>Endopterygota</taxon>
        <taxon>Diptera</taxon>
        <taxon>Nematocera</taxon>
        <taxon>Chironomoidea</taxon>
        <taxon>Chironomidae</taxon>
        <taxon>Chironominae</taxon>
        <taxon>Chironomus</taxon>
    </lineage>
</organism>
<sequence>MTSFSSKSHSAASMDHSNSNHIKRPMNAFMVWSRGQRRKMATENPKMHNSEISKRLGAEWKLLTEMQKRPFIDEAKRLRSLHMQQHPDYKYRPRRKPKALVKSPSSNGHSNGTHNGSASSNNASHHHHSSNNNNNNDSRSSNNNLHHNSNHHHHSLKSTSPIMNNHFHPHHHHHHHQSTKYPFVPTIELPISFPTSQQSQQQVFPSSIHYPLVDPTLALDLQARLHAMYMNAYYPWRLPLISSSSPSSPSQSNNGNHYASSPKISPTTTTNSPPLCEPDTQTTII</sequence>
<dbReference type="GO" id="GO:0000978">
    <property type="term" value="F:RNA polymerase II cis-regulatory region sequence-specific DNA binding"/>
    <property type="evidence" value="ECO:0007669"/>
    <property type="project" value="TreeGrafter"/>
</dbReference>
<keyword evidence="8" id="KW-1185">Reference proteome</keyword>
<feature type="region of interest" description="Disordered" evidence="5">
    <location>
        <begin position="1"/>
        <end position="22"/>
    </location>
</feature>
<gene>
    <name evidence="7" type="ORF">CHIRRI_LOCUS10981</name>
</gene>
<name>A0A9N9S2R8_9DIPT</name>
<dbReference type="GO" id="GO:0007420">
    <property type="term" value="P:brain development"/>
    <property type="evidence" value="ECO:0007669"/>
    <property type="project" value="TreeGrafter"/>
</dbReference>
<dbReference type="InterPro" id="IPR050140">
    <property type="entry name" value="SRY-related_HMG-box_TF-like"/>
</dbReference>
<dbReference type="GO" id="GO:0030182">
    <property type="term" value="P:neuron differentiation"/>
    <property type="evidence" value="ECO:0007669"/>
    <property type="project" value="TreeGrafter"/>
</dbReference>
<dbReference type="OrthoDB" id="6247875at2759"/>
<feature type="compositionally biased region" description="Low complexity" evidence="5">
    <location>
        <begin position="1"/>
        <end position="17"/>
    </location>
</feature>
<feature type="region of interest" description="Disordered" evidence="5">
    <location>
        <begin position="244"/>
        <end position="285"/>
    </location>
</feature>
<dbReference type="CDD" id="cd01388">
    <property type="entry name" value="HMG-box_SoxB"/>
    <property type="match status" value="1"/>
</dbReference>
<dbReference type="GO" id="GO:0005634">
    <property type="term" value="C:nucleus"/>
    <property type="evidence" value="ECO:0007669"/>
    <property type="project" value="UniProtKB-SubCell"/>
</dbReference>
<dbReference type="PANTHER" id="PTHR10270:SF324">
    <property type="entry name" value="SOX DOMAIN-CONTAINING PROTEIN DICHAETE-RELATED"/>
    <property type="match status" value="1"/>
</dbReference>
<feature type="compositionally biased region" description="Low complexity" evidence="5">
    <location>
        <begin position="105"/>
        <end position="123"/>
    </location>
</feature>
<dbReference type="SUPFAM" id="SSF47095">
    <property type="entry name" value="HMG-box"/>
    <property type="match status" value="1"/>
</dbReference>
<proteinExistence type="predicted"/>